<evidence type="ECO:0000256" key="2">
    <source>
        <dbReference type="PROSITE-ProRule" id="PRU00335"/>
    </source>
</evidence>
<evidence type="ECO:0000256" key="1">
    <source>
        <dbReference type="ARBA" id="ARBA00023125"/>
    </source>
</evidence>
<dbReference type="PANTHER" id="PTHR43479">
    <property type="entry name" value="ACREF/ENVCD OPERON REPRESSOR-RELATED"/>
    <property type="match status" value="1"/>
</dbReference>
<organism evidence="4 5">
    <name type="scientific">Halorientalis persicus</name>
    <dbReference type="NCBI Taxonomy" id="1367881"/>
    <lineage>
        <taxon>Archaea</taxon>
        <taxon>Methanobacteriati</taxon>
        <taxon>Methanobacteriota</taxon>
        <taxon>Stenosarchaea group</taxon>
        <taxon>Halobacteria</taxon>
        <taxon>Halobacteriales</taxon>
        <taxon>Haloarculaceae</taxon>
        <taxon>Halorientalis</taxon>
    </lineage>
</organism>
<keyword evidence="5" id="KW-1185">Reference proteome</keyword>
<dbReference type="OrthoDB" id="135877at2157"/>
<feature type="DNA-binding region" description="H-T-H motif" evidence="2">
    <location>
        <begin position="35"/>
        <end position="54"/>
    </location>
</feature>
<dbReference type="SUPFAM" id="SSF46689">
    <property type="entry name" value="Homeodomain-like"/>
    <property type="match status" value="1"/>
</dbReference>
<evidence type="ECO:0000313" key="5">
    <source>
        <dbReference type="Proteomes" id="UP000198775"/>
    </source>
</evidence>
<dbReference type="PROSITE" id="PS50977">
    <property type="entry name" value="HTH_TETR_2"/>
    <property type="match status" value="1"/>
</dbReference>
<dbReference type="InterPro" id="IPR009057">
    <property type="entry name" value="Homeodomain-like_sf"/>
</dbReference>
<keyword evidence="1 2" id="KW-0238">DNA-binding</keyword>
<dbReference type="GO" id="GO:0003677">
    <property type="term" value="F:DNA binding"/>
    <property type="evidence" value="ECO:0007669"/>
    <property type="project" value="UniProtKB-UniRule"/>
</dbReference>
<dbReference type="Proteomes" id="UP000198775">
    <property type="component" value="Unassembled WGS sequence"/>
</dbReference>
<dbReference type="InterPro" id="IPR050624">
    <property type="entry name" value="HTH-type_Tx_Regulator"/>
</dbReference>
<gene>
    <name evidence="4" type="ORF">SAMN05216388_104813</name>
</gene>
<dbReference type="SUPFAM" id="SSF48498">
    <property type="entry name" value="Tetracyclin repressor-like, C-terminal domain"/>
    <property type="match status" value="1"/>
</dbReference>
<evidence type="ECO:0000259" key="3">
    <source>
        <dbReference type="PROSITE" id="PS50977"/>
    </source>
</evidence>
<dbReference type="Pfam" id="PF00440">
    <property type="entry name" value="TetR_N"/>
    <property type="match status" value="1"/>
</dbReference>
<dbReference type="EMBL" id="FOCX01000048">
    <property type="protein sequence ID" value="SEP22706.1"/>
    <property type="molecule type" value="Genomic_DNA"/>
</dbReference>
<dbReference type="InterPro" id="IPR036271">
    <property type="entry name" value="Tet_transcr_reg_TetR-rel_C_sf"/>
</dbReference>
<feature type="domain" description="HTH tetR-type" evidence="3">
    <location>
        <begin position="12"/>
        <end position="72"/>
    </location>
</feature>
<sequence>MKNDIPFKIEASGTEELIIESAYKALLEHGYADVTMKKIGNELPRSTSIIYTYYDSKDDLLFALLQHLLRWFEPEEIDTCGDPHGQLIQHIESMLEILNEESDRNGFATIAELRVNAKHNDRFQDKFEELDSACKKHFSTLIEQGIEKGQYKEVDPEPAASFLYSSVVGELSLHCMSENSTESNVMKELRYYLQTRLLDSEEIQ</sequence>
<reference evidence="5" key="1">
    <citation type="submission" date="2016-10" db="EMBL/GenBank/DDBJ databases">
        <authorList>
            <person name="Varghese N."/>
            <person name="Submissions S."/>
        </authorList>
    </citation>
    <scope>NUCLEOTIDE SEQUENCE [LARGE SCALE GENOMIC DNA]</scope>
    <source>
        <strain evidence="5">IBRC-M 10043</strain>
    </source>
</reference>
<dbReference type="RefSeq" id="WP_092664466.1">
    <property type="nucleotide sequence ID" value="NZ_FOCX01000048.1"/>
</dbReference>
<accession>A0A1H8W4Z2</accession>
<dbReference type="InterPro" id="IPR001647">
    <property type="entry name" value="HTH_TetR"/>
</dbReference>
<dbReference type="PANTHER" id="PTHR43479:SF11">
    <property type="entry name" value="ACREF_ENVCD OPERON REPRESSOR-RELATED"/>
    <property type="match status" value="1"/>
</dbReference>
<protein>
    <submittedName>
        <fullName evidence="4">Transcriptional regulator, TetR family</fullName>
    </submittedName>
</protein>
<name>A0A1H8W4Z2_9EURY</name>
<dbReference type="Gene3D" id="1.10.357.10">
    <property type="entry name" value="Tetracycline Repressor, domain 2"/>
    <property type="match status" value="1"/>
</dbReference>
<proteinExistence type="predicted"/>
<evidence type="ECO:0000313" key="4">
    <source>
        <dbReference type="EMBL" id="SEP22706.1"/>
    </source>
</evidence>
<dbReference type="AlphaFoldDB" id="A0A1H8W4Z2"/>